<dbReference type="EMBL" id="JBHUML010000002">
    <property type="protein sequence ID" value="MFD2705646.1"/>
    <property type="molecule type" value="Genomic_DNA"/>
</dbReference>
<dbReference type="Proteomes" id="UP001597520">
    <property type="component" value="Unassembled WGS sequence"/>
</dbReference>
<evidence type="ECO:0000313" key="3">
    <source>
        <dbReference type="Proteomes" id="UP001597520"/>
    </source>
</evidence>
<organism evidence="2 3">
    <name type="scientific">Salibacterium lacus</name>
    <dbReference type="NCBI Taxonomy" id="1898109"/>
    <lineage>
        <taxon>Bacteria</taxon>
        <taxon>Bacillati</taxon>
        <taxon>Bacillota</taxon>
        <taxon>Bacilli</taxon>
        <taxon>Bacillales</taxon>
        <taxon>Bacillaceae</taxon>
    </lineage>
</organism>
<feature type="region of interest" description="Disordered" evidence="1">
    <location>
        <begin position="31"/>
        <end position="57"/>
    </location>
</feature>
<accession>A0ABW5T1J1</accession>
<dbReference type="RefSeq" id="WP_380712896.1">
    <property type="nucleotide sequence ID" value="NZ_JBHUML010000002.1"/>
</dbReference>
<comment type="caution">
    <text evidence="2">The sequence shown here is derived from an EMBL/GenBank/DDBJ whole genome shotgun (WGS) entry which is preliminary data.</text>
</comment>
<reference evidence="3" key="1">
    <citation type="journal article" date="2019" name="Int. J. Syst. Evol. Microbiol.">
        <title>The Global Catalogue of Microorganisms (GCM) 10K type strain sequencing project: providing services to taxonomists for standard genome sequencing and annotation.</title>
        <authorList>
            <consortium name="The Broad Institute Genomics Platform"/>
            <consortium name="The Broad Institute Genome Sequencing Center for Infectious Disease"/>
            <person name="Wu L."/>
            <person name="Ma J."/>
        </authorList>
    </citation>
    <scope>NUCLEOTIDE SEQUENCE [LARGE SCALE GENOMIC DNA]</scope>
    <source>
        <strain evidence="3">KCTC 33792</strain>
    </source>
</reference>
<sequence>MSAALPLSEAGQGFADYEAVSIRIDAEIPSIDRETAGIDQEKSKMGEKQSRKEQINR</sequence>
<evidence type="ECO:0000313" key="2">
    <source>
        <dbReference type="EMBL" id="MFD2705646.1"/>
    </source>
</evidence>
<proteinExistence type="predicted"/>
<protein>
    <submittedName>
        <fullName evidence="2">Uncharacterized protein</fullName>
    </submittedName>
</protein>
<name>A0ABW5T1J1_9BACI</name>
<evidence type="ECO:0000256" key="1">
    <source>
        <dbReference type="SAM" id="MobiDB-lite"/>
    </source>
</evidence>
<keyword evidence="3" id="KW-1185">Reference proteome</keyword>
<gene>
    <name evidence="2" type="ORF">ACFSUB_09205</name>
</gene>